<dbReference type="Proteomes" id="UP000050437">
    <property type="component" value="Unassembled WGS sequence"/>
</dbReference>
<dbReference type="Pfam" id="PF00498">
    <property type="entry name" value="FHA"/>
    <property type="match status" value="1"/>
</dbReference>
<feature type="domain" description="FHA" evidence="1">
    <location>
        <begin position="37"/>
        <end position="101"/>
    </location>
</feature>
<reference evidence="2 3" key="1">
    <citation type="submission" date="2015-10" db="EMBL/GenBank/DDBJ databases">
        <title>Pseudomonas putida clinical strains.</title>
        <authorList>
            <person name="Molina L."/>
            <person name="Udaondo Z."/>
        </authorList>
    </citation>
    <scope>NUCLEOTIDE SEQUENCE [LARGE SCALE GENOMIC DNA]</scope>
    <source>
        <strain evidence="2 3">HB13667</strain>
    </source>
</reference>
<evidence type="ECO:0000259" key="1">
    <source>
        <dbReference type="Pfam" id="PF00498"/>
    </source>
</evidence>
<gene>
    <name evidence="2" type="ORF">HB13667_11055</name>
</gene>
<protein>
    <recommendedName>
        <fullName evidence="1">FHA domain-containing protein</fullName>
    </recommendedName>
</protein>
<accession>A0A0P7D7I1</accession>
<dbReference type="Gene3D" id="2.60.200.20">
    <property type="match status" value="1"/>
</dbReference>
<evidence type="ECO:0000313" key="3">
    <source>
        <dbReference type="Proteomes" id="UP000050437"/>
    </source>
</evidence>
<dbReference type="SUPFAM" id="SSF49879">
    <property type="entry name" value="SMAD/FHA domain"/>
    <property type="match status" value="1"/>
</dbReference>
<dbReference type="EMBL" id="LKKS01000064">
    <property type="protein sequence ID" value="KPM65758.1"/>
    <property type="molecule type" value="Genomic_DNA"/>
</dbReference>
<organism evidence="2 3">
    <name type="scientific">Pseudomonas putida</name>
    <name type="common">Arthrobacter siderocapsulatus</name>
    <dbReference type="NCBI Taxonomy" id="303"/>
    <lineage>
        <taxon>Bacteria</taxon>
        <taxon>Pseudomonadati</taxon>
        <taxon>Pseudomonadota</taxon>
        <taxon>Gammaproteobacteria</taxon>
        <taxon>Pseudomonadales</taxon>
        <taxon>Pseudomonadaceae</taxon>
        <taxon>Pseudomonas</taxon>
    </lineage>
</organism>
<dbReference type="InterPro" id="IPR008984">
    <property type="entry name" value="SMAD_FHA_dom_sf"/>
</dbReference>
<proteinExistence type="predicted"/>
<dbReference type="InterPro" id="IPR000253">
    <property type="entry name" value="FHA_dom"/>
</dbReference>
<comment type="caution">
    <text evidence="2">The sequence shown here is derived from an EMBL/GenBank/DDBJ whole genome shotgun (WGS) entry which is preliminary data.</text>
</comment>
<evidence type="ECO:0000313" key="2">
    <source>
        <dbReference type="EMBL" id="KPM65758.1"/>
    </source>
</evidence>
<dbReference type="CDD" id="cd00060">
    <property type="entry name" value="FHA"/>
    <property type="match status" value="1"/>
</dbReference>
<dbReference type="AlphaFoldDB" id="A0A0P7D7I1"/>
<dbReference type="RefSeq" id="WP_054572617.1">
    <property type="nucleotide sequence ID" value="NZ_LKKS01000064.1"/>
</dbReference>
<sequence>MSTNVLSPSVTLTVLNPEKLLHGSEPRHRFDRAGGSIGSQGAWRLHDRGVRILPVHCEIGWHEGHFCIIDHSGKSFMNGSDTQLLSGTPVRLRHNDRLQMGDYQIAIHLGEDEEEPQPHTRRDPLSELGVDQQMCPLQVLGVPITDIAGFFQASMPGPVDELDPLANLDRAAQARVDPAIVEIFGKEVQ</sequence>
<name>A0A0P7D7I1_PSEPU</name>